<reference evidence="2 3" key="1">
    <citation type="submission" date="2019-02" db="EMBL/GenBank/DDBJ databases">
        <title>Deep-cultivation of Planctomycetes and their phenomic and genomic characterization uncovers novel biology.</title>
        <authorList>
            <person name="Wiegand S."/>
            <person name="Jogler M."/>
            <person name="Boedeker C."/>
            <person name="Pinto D."/>
            <person name="Vollmers J."/>
            <person name="Rivas-Marin E."/>
            <person name="Kohn T."/>
            <person name="Peeters S.H."/>
            <person name="Heuer A."/>
            <person name="Rast P."/>
            <person name="Oberbeckmann S."/>
            <person name="Bunk B."/>
            <person name="Jeske O."/>
            <person name="Meyerdierks A."/>
            <person name="Storesund J.E."/>
            <person name="Kallscheuer N."/>
            <person name="Luecker S."/>
            <person name="Lage O.M."/>
            <person name="Pohl T."/>
            <person name="Merkel B.J."/>
            <person name="Hornburger P."/>
            <person name="Mueller R.-W."/>
            <person name="Bruemmer F."/>
            <person name="Labrenz M."/>
            <person name="Spormann A.M."/>
            <person name="Op den Camp H."/>
            <person name="Overmann J."/>
            <person name="Amann R."/>
            <person name="Jetten M.S.M."/>
            <person name="Mascher T."/>
            <person name="Medema M.H."/>
            <person name="Devos D.P."/>
            <person name="Kaster A.-K."/>
            <person name="Ovreas L."/>
            <person name="Rohde M."/>
            <person name="Galperin M.Y."/>
            <person name="Jogler C."/>
        </authorList>
    </citation>
    <scope>NUCLEOTIDE SEQUENCE [LARGE SCALE GENOMIC DNA]</scope>
    <source>
        <strain evidence="2 3">ElP</strain>
    </source>
</reference>
<evidence type="ECO:0000259" key="1">
    <source>
        <dbReference type="Pfam" id="PF06439"/>
    </source>
</evidence>
<name>A0A518HB96_9BACT</name>
<dbReference type="OrthoDB" id="9798604at2"/>
<feature type="domain" description="3-keto-alpha-glucoside-1,2-lyase/3-keto-2-hydroxy-glucal hydratase" evidence="1">
    <location>
        <begin position="28"/>
        <end position="215"/>
    </location>
</feature>
<dbReference type="Gene3D" id="2.60.120.560">
    <property type="entry name" value="Exo-inulinase, domain 1"/>
    <property type="match status" value="1"/>
</dbReference>
<proteinExistence type="predicted"/>
<dbReference type="RefSeq" id="WP_145276395.1">
    <property type="nucleotide sequence ID" value="NZ_CP036426.1"/>
</dbReference>
<gene>
    <name evidence="2" type="ORF">ElP_60810</name>
</gene>
<dbReference type="GO" id="GO:0016787">
    <property type="term" value="F:hydrolase activity"/>
    <property type="evidence" value="ECO:0007669"/>
    <property type="project" value="InterPro"/>
</dbReference>
<accession>A0A518HB96</accession>
<dbReference type="Proteomes" id="UP000317835">
    <property type="component" value="Chromosome"/>
</dbReference>
<evidence type="ECO:0000313" key="2">
    <source>
        <dbReference type="EMBL" id="QDV38132.1"/>
    </source>
</evidence>
<dbReference type="InterPro" id="IPR010496">
    <property type="entry name" value="AL/BT2_dom"/>
</dbReference>
<dbReference type="EMBL" id="CP036426">
    <property type="protein sequence ID" value="QDV38132.1"/>
    <property type="molecule type" value="Genomic_DNA"/>
</dbReference>
<dbReference type="AlphaFoldDB" id="A0A518HB96"/>
<dbReference type="KEGG" id="tpla:ElP_60810"/>
<keyword evidence="3" id="KW-1185">Reference proteome</keyword>
<sequence length="218" mass="24091">MLLPIALAALLSPTAQETPGALEQDPSGWIDLIEASGADLEGWTRVPIPPDGALNPDSQWSVDPETGSIVCSGDKGHEWLRWDAPQRDGIYHVEWRFVPVAEGPRRYNSGIYVRNSEDGTVWHQAQTGDASGGFLFGDTLIDGELERISTRDRVPDPRVKPAGEWNTYEVTFAGERVTLWVNGAVTVDWETCQVPSGHVGLEAEGYRIEFRRVLLKPL</sequence>
<protein>
    <recommendedName>
        <fullName evidence="1">3-keto-alpha-glucoside-1,2-lyase/3-keto-2-hydroxy-glucal hydratase domain-containing protein</fullName>
    </recommendedName>
</protein>
<dbReference type="Pfam" id="PF06439">
    <property type="entry name" value="3keto-disac_hyd"/>
    <property type="match status" value="1"/>
</dbReference>
<organism evidence="2 3">
    <name type="scientific">Tautonia plasticadhaerens</name>
    <dbReference type="NCBI Taxonomy" id="2527974"/>
    <lineage>
        <taxon>Bacteria</taxon>
        <taxon>Pseudomonadati</taxon>
        <taxon>Planctomycetota</taxon>
        <taxon>Planctomycetia</taxon>
        <taxon>Isosphaerales</taxon>
        <taxon>Isosphaeraceae</taxon>
        <taxon>Tautonia</taxon>
    </lineage>
</organism>
<evidence type="ECO:0000313" key="3">
    <source>
        <dbReference type="Proteomes" id="UP000317835"/>
    </source>
</evidence>